<dbReference type="PANTHER" id="PTHR44006:SF1">
    <property type="entry name" value="U5 SMALL NUCLEAR RIBONUCLEOPROTEIN 40 KDA PROTEIN"/>
    <property type="match status" value="1"/>
</dbReference>
<evidence type="ECO:0000256" key="3">
    <source>
        <dbReference type="PROSITE-ProRule" id="PRU00221"/>
    </source>
</evidence>
<sequence>MACSFGAMNASPALSVNSMSQLTHIKTNQRGHLLYDDAVVLLGHTGAVLTSKFSLDGTCIVSGGMDRTIRLWHLPQNEFESTPNFGVLEGHKSAVTSMQWKDMETLFSVSADRTIGFWDTITGDRISNGIGHELSVNDCSVSYSATSISVGDDGMLMSWDGRVKKATSSITTLFPLLCCELSKDGSIAYVSGIDPCVKAYDMSNGELLWSCQVAQDTVTGLALSSDGSRLACRLVDGHVVTINASKSVPTGISRVGPSFEGATPRPLRNIVRTCFSTDDVFLTAGSDCQEALVWDSASRRMRARYTDHKDAVLQTDFHPSESILMSCAIDGNIVVRQCDFKT</sequence>
<dbReference type="InterPro" id="IPR001680">
    <property type="entry name" value="WD40_rpt"/>
</dbReference>
<feature type="repeat" description="WD" evidence="3">
    <location>
        <begin position="41"/>
        <end position="82"/>
    </location>
</feature>
<dbReference type="AlphaFoldDB" id="A0AAX4H3J4"/>
<dbReference type="GO" id="GO:0071013">
    <property type="term" value="C:catalytic step 2 spliceosome"/>
    <property type="evidence" value="ECO:0007669"/>
    <property type="project" value="TreeGrafter"/>
</dbReference>
<organism evidence="4 5">
    <name type="scientific">Australozyma saopauloensis</name>
    <dbReference type="NCBI Taxonomy" id="291208"/>
    <lineage>
        <taxon>Eukaryota</taxon>
        <taxon>Fungi</taxon>
        <taxon>Dikarya</taxon>
        <taxon>Ascomycota</taxon>
        <taxon>Saccharomycotina</taxon>
        <taxon>Pichiomycetes</taxon>
        <taxon>Metschnikowiaceae</taxon>
        <taxon>Australozyma</taxon>
    </lineage>
</organism>
<evidence type="ECO:0000313" key="5">
    <source>
        <dbReference type="Proteomes" id="UP001338582"/>
    </source>
</evidence>
<dbReference type="RefSeq" id="XP_062875434.1">
    <property type="nucleotide sequence ID" value="XM_063019364.1"/>
</dbReference>
<keyword evidence="2" id="KW-0677">Repeat</keyword>
<name>A0AAX4H3J4_9ASCO</name>
<reference evidence="4 5" key="1">
    <citation type="submission" date="2023-10" db="EMBL/GenBank/DDBJ databases">
        <title>Draft Genome Sequence of Candida saopaulonensis from a very Premature Infant with Sepsis.</title>
        <authorList>
            <person name="Ning Y."/>
            <person name="Dai R."/>
            <person name="Xiao M."/>
            <person name="Xu Y."/>
            <person name="Yan Q."/>
            <person name="Zhang L."/>
        </authorList>
    </citation>
    <scope>NUCLEOTIDE SEQUENCE [LARGE SCALE GENOMIC DNA]</scope>
    <source>
        <strain evidence="4 5">19XY460</strain>
    </source>
</reference>
<proteinExistence type="predicted"/>
<evidence type="ECO:0000256" key="2">
    <source>
        <dbReference type="ARBA" id="ARBA00022737"/>
    </source>
</evidence>
<dbReference type="Proteomes" id="UP001338582">
    <property type="component" value="Chromosome 1"/>
</dbReference>
<dbReference type="SMART" id="SM00320">
    <property type="entry name" value="WD40"/>
    <property type="match status" value="7"/>
</dbReference>
<dbReference type="Pfam" id="PF00400">
    <property type="entry name" value="WD40"/>
    <property type="match status" value="4"/>
</dbReference>
<dbReference type="SUPFAM" id="SSF50978">
    <property type="entry name" value="WD40 repeat-like"/>
    <property type="match status" value="1"/>
</dbReference>
<protein>
    <submittedName>
        <fullName evidence="4">Uncharacterized protein</fullName>
    </submittedName>
</protein>
<dbReference type="PANTHER" id="PTHR44006">
    <property type="entry name" value="U5 SMALL NUCLEAR RIBONUCLEOPROTEIN 40 KDA PROTEIN"/>
    <property type="match status" value="1"/>
</dbReference>
<gene>
    <name evidence="4" type="ORF">PUMCH_000271</name>
</gene>
<keyword evidence="5" id="KW-1185">Reference proteome</keyword>
<dbReference type="EMBL" id="CP138894">
    <property type="protein sequence ID" value="WPK23047.1"/>
    <property type="molecule type" value="Genomic_DNA"/>
</dbReference>
<evidence type="ECO:0000256" key="1">
    <source>
        <dbReference type="ARBA" id="ARBA00022574"/>
    </source>
</evidence>
<dbReference type="KEGG" id="asau:88171340"/>
<dbReference type="GeneID" id="88171340"/>
<evidence type="ECO:0000313" key="4">
    <source>
        <dbReference type="EMBL" id="WPK23047.1"/>
    </source>
</evidence>
<dbReference type="Gene3D" id="2.130.10.10">
    <property type="entry name" value="YVTN repeat-like/Quinoprotein amine dehydrogenase"/>
    <property type="match status" value="1"/>
</dbReference>
<keyword evidence="1 3" id="KW-0853">WD repeat</keyword>
<dbReference type="GO" id="GO:0003723">
    <property type="term" value="F:RNA binding"/>
    <property type="evidence" value="ECO:0007669"/>
    <property type="project" value="TreeGrafter"/>
</dbReference>
<dbReference type="PROSITE" id="PS50294">
    <property type="entry name" value="WD_REPEATS_REGION"/>
    <property type="match status" value="2"/>
</dbReference>
<dbReference type="InterPro" id="IPR036322">
    <property type="entry name" value="WD40_repeat_dom_sf"/>
</dbReference>
<dbReference type="InterPro" id="IPR015943">
    <property type="entry name" value="WD40/YVTN_repeat-like_dom_sf"/>
</dbReference>
<accession>A0AAX4H3J4</accession>
<feature type="repeat" description="WD" evidence="3">
    <location>
        <begin position="88"/>
        <end position="128"/>
    </location>
</feature>
<dbReference type="PROSITE" id="PS50082">
    <property type="entry name" value="WD_REPEATS_2"/>
    <property type="match status" value="2"/>
</dbReference>
<dbReference type="InterPro" id="IPR052234">
    <property type="entry name" value="U5_snRNP_Component"/>
</dbReference>